<dbReference type="InterPro" id="IPR006202">
    <property type="entry name" value="Neur_chan_lig-bd"/>
</dbReference>
<feature type="chain" id="PRO_5046644055" evidence="1">
    <location>
        <begin position="25"/>
        <end position="232"/>
    </location>
</feature>
<dbReference type="Pfam" id="PF02931">
    <property type="entry name" value="Neur_chan_LBD"/>
    <property type="match status" value="1"/>
</dbReference>
<organism evidence="3 4">
    <name type="scientific">Mya arenaria</name>
    <name type="common">Soft-shell clam</name>
    <dbReference type="NCBI Taxonomy" id="6604"/>
    <lineage>
        <taxon>Eukaryota</taxon>
        <taxon>Metazoa</taxon>
        <taxon>Spiralia</taxon>
        <taxon>Lophotrochozoa</taxon>
        <taxon>Mollusca</taxon>
        <taxon>Bivalvia</taxon>
        <taxon>Autobranchia</taxon>
        <taxon>Heteroconchia</taxon>
        <taxon>Euheterodonta</taxon>
        <taxon>Imparidentia</taxon>
        <taxon>Neoheterodontei</taxon>
        <taxon>Myida</taxon>
        <taxon>Myoidea</taxon>
        <taxon>Myidae</taxon>
        <taxon>Mya</taxon>
    </lineage>
</organism>
<name>A0ABY7E2C9_MYAAR</name>
<gene>
    <name evidence="3" type="ORF">MAR_009927</name>
</gene>
<sequence length="232" mass="26283">MGRHVENHTCLFFILAFLFCFVSGEYKASVDDDSDDESKAVTRMEAENSLFQYIADPAIYQRLTVPRGEDGAVTVHHALFLNRILDVRWTWPDARLGELLGAANIDKLEVPVDLLWIPDIILYNSAGNPDNVYHVKARVSNDGNVTYLHPAHVQSFCSMPDAFSKNEILSCKLLFGSWVYDSSTLKLSADDHAQLDLFADFDREWALVDTTCAHFELNRYSVAVYTLNLNKK</sequence>
<dbReference type="SUPFAM" id="SSF63712">
    <property type="entry name" value="Nicotinic receptor ligand binding domain-like"/>
    <property type="match status" value="1"/>
</dbReference>
<protein>
    <submittedName>
        <fullName evidence="3">ACHA2-like protein</fullName>
    </submittedName>
</protein>
<dbReference type="EMBL" id="CP111015">
    <property type="protein sequence ID" value="WAR03369.1"/>
    <property type="molecule type" value="Genomic_DNA"/>
</dbReference>
<keyword evidence="1" id="KW-0732">Signal</keyword>
<proteinExistence type="predicted"/>
<dbReference type="InterPro" id="IPR006201">
    <property type="entry name" value="Neur_channel"/>
</dbReference>
<evidence type="ECO:0000259" key="2">
    <source>
        <dbReference type="Pfam" id="PF02931"/>
    </source>
</evidence>
<dbReference type="PANTHER" id="PTHR18945">
    <property type="entry name" value="NEUROTRANSMITTER GATED ION CHANNEL"/>
    <property type="match status" value="1"/>
</dbReference>
<keyword evidence="4" id="KW-1185">Reference proteome</keyword>
<accession>A0ABY7E2C9</accession>
<dbReference type="Proteomes" id="UP001164746">
    <property type="component" value="Chromosome 4"/>
</dbReference>
<feature type="domain" description="Neurotransmitter-gated ion-channel ligand-binding" evidence="2">
    <location>
        <begin position="88"/>
        <end position="196"/>
    </location>
</feature>
<evidence type="ECO:0000313" key="3">
    <source>
        <dbReference type="EMBL" id="WAR03369.1"/>
    </source>
</evidence>
<feature type="signal peptide" evidence="1">
    <location>
        <begin position="1"/>
        <end position="24"/>
    </location>
</feature>
<dbReference type="InterPro" id="IPR036734">
    <property type="entry name" value="Neur_chan_lig-bd_sf"/>
</dbReference>
<evidence type="ECO:0000313" key="4">
    <source>
        <dbReference type="Proteomes" id="UP001164746"/>
    </source>
</evidence>
<reference evidence="3" key="1">
    <citation type="submission" date="2022-11" db="EMBL/GenBank/DDBJ databases">
        <title>Centuries of genome instability and evolution in soft-shell clam transmissible cancer (bioRxiv).</title>
        <authorList>
            <person name="Hart S.F.M."/>
            <person name="Yonemitsu M.A."/>
            <person name="Giersch R.M."/>
            <person name="Beal B.F."/>
            <person name="Arriagada G."/>
            <person name="Davis B.W."/>
            <person name="Ostrander E.A."/>
            <person name="Goff S.P."/>
            <person name="Metzger M.J."/>
        </authorList>
    </citation>
    <scope>NUCLEOTIDE SEQUENCE</scope>
    <source>
        <strain evidence="3">MELC-2E11</strain>
        <tissue evidence="3">Siphon/mantle</tissue>
    </source>
</reference>
<evidence type="ECO:0000256" key="1">
    <source>
        <dbReference type="SAM" id="SignalP"/>
    </source>
</evidence>
<dbReference type="Gene3D" id="2.70.170.10">
    <property type="entry name" value="Neurotransmitter-gated ion-channel ligand-binding domain"/>
    <property type="match status" value="1"/>
</dbReference>